<dbReference type="EMBL" id="JBEDUW010000197">
    <property type="protein sequence ID" value="KAK9904471.1"/>
    <property type="molecule type" value="Genomic_DNA"/>
</dbReference>
<feature type="compositionally biased region" description="Polar residues" evidence="1">
    <location>
        <begin position="254"/>
        <end position="270"/>
    </location>
</feature>
<evidence type="ECO:0000313" key="2">
    <source>
        <dbReference type="EMBL" id="KAK9904471.1"/>
    </source>
</evidence>
<evidence type="ECO:0000256" key="1">
    <source>
        <dbReference type="SAM" id="MobiDB-lite"/>
    </source>
</evidence>
<feature type="region of interest" description="Disordered" evidence="1">
    <location>
        <begin position="182"/>
        <end position="280"/>
    </location>
</feature>
<proteinExistence type="predicted"/>
<dbReference type="Proteomes" id="UP001457282">
    <property type="component" value="Unassembled WGS sequence"/>
</dbReference>
<protein>
    <submittedName>
        <fullName evidence="2">Uncharacterized protein</fullName>
    </submittedName>
</protein>
<gene>
    <name evidence="2" type="ORF">M0R45_000694</name>
</gene>
<reference evidence="2 3" key="1">
    <citation type="journal article" date="2023" name="G3 (Bethesda)">
        <title>A chromosome-length genome assembly and annotation of blackberry (Rubus argutus, cv. 'Hillquist').</title>
        <authorList>
            <person name="Bruna T."/>
            <person name="Aryal R."/>
            <person name="Dudchenko O."/>
            <person name="Sargent D.J."/>
            <person name="Mead D."/>
            <person name="Buti M."/>
            <person name="Cavallini A."/>
            <person name="Hytonen T."/>
            <person name="Andres J."/>
            <person name="Pham M."/>
            <person name="Weisz D."/>
            <person name="Mascagni F."/>
            <person name="Usai G."/>
            <person name="Natali L."/>
            <person name="Bassil N."/>
            <person name="Fernandez G.E."/>
            <person name="Lomsadze A."/>
            <person name="Armour M."/>
            <person name="Olukolu B."/>
            <person name="Poorten T."/>
            <person name="Britton C."/>
            <person name="Davik J."/>
            <person name="Ashrafi H."/>
            <person name="Aiden E.L."/>
            <person name="Borodovsky M."/>
            <person name="Worthington M."/>
        </authorList>
    </citation>
    <scope>NUCLEOTIDE SEQUENCE [LARGE SCALE GENOMIC DNA]</scope>
    <source>
        <strain evidence="2">PI 553951</strain>
    </source>
</reference>
<feature type="compositionally biased region" description="Basic residues" evidence="1">
    <location>
        <begin position="234"/>
        <end position="251"/>
    </location>
</feature>
<evidence type="ECO:0000313" key="3">
    <source>
        <dbReference type="Proteomes" id="UP001457282"/>
    </source>
</evidence>
<feature type="compositionally biased region" description="Basic and acidic residues" evidence="1">
    <location>
        <begin position="182"/>
        <end position="215"/>
    </location>
</feature>
<dbReference type="AlphaFoldDB" id="A0AAW1VML7"/>
<comment type="caution">
    <text evidence="2">The sequence shown here is derived from an EMBL/GenBank/DDBJ whole genome shotgun (WGS) entry which is preliminary data.</text>
</comment>
<feature type="compositionally biased region" description="Basic and acidic residues" evidence="1">
    <location>
        <begin position="222"/>
        <end position="233"/>
    </location>
</feature>
<name>A0AAW1VML7_RUBAR</name>
<organism evidence="2 3">
    <name type="scientific">Rubus argutus</name>
    <name type="common">Southern blackberry</name>
    <dbReference type="NCBI Taxonomy" id="59490"/>
    <lineage>
        <taxon>Eukaryota</taxon>
        <taxon>Viridiplantae</taxon>
        <taxon>Streptophyta</taxon>
        <taxon>Embryophyta</taxon>
        <taxon>Tracheophyta</taxon>
        <taxon>Spermatophyta</taxon>
        <taxon>Magnoliopsida</taxon>
        <taxon>eudicotyledons</taxon>
        <taxon>Gunneridae</taxon>
        <taxon>Pentapetalae</taxon>
        <taxon>rosids</taxon>
        <taxon>fabids</taxon>
        <taxon>Rosales</taxon>
        <taxon>Rosaceae</taxon>
        <taxon>Rosoideae</taxon>
        <taxon>Rosoideae incertae sedis</taxon>
        <taxon>Rubus</taxon>
    </lineage>
</organism>
<accession>A0AAW1VML7</accession>
<sequence>MASSSSSAESELMQYLCLKTKDGSPVKVEKSGAMFIPWIRRKVTEDGSCGYEDKPISLPSIVAESALDQIITSIVEIYDDRGSIIDQDFDYTSIEKLKEKPKDLLEFAFATCILEMVKQSHMAIDFIDQIFTTKSPTGRLPSPEFLSTKFCFSAVTEEALADMRNVGDTRMKNKFLPKLEQGRKAAMEKKHVVQEKKNPPKEDRRSAEAIAKDIEGGTSMRGKKDDQRQDGGKANKKAASKKKKKKNKGKQSTKDGNQGSKIGTPESPNNDSDDLPSLRYTINDDDIKKNIADGPSESLDPSEAYIEMVPTETIYEGIMLKLILERTQAWNGNQFSATRKKLLRDMISIIARFERANNKEGYLTLDNVEMIDYKTRILPLRNHKEGIKMPSYRQQLREIVPKIVALTTEQEPKLSHHTVLELYHFLSITPTINIGKTTTEKNSCYAIVDIKDTIESQLFKDDKGNMHLDLEAIDDIQKNIPNVGEDRIVDVYCGFKKLFDDTSYGPYANDVVGAFQYSRNAVNHVDRYIDKNYLTAEELDAILSFFFPKQLFELYRLLVDRGIDLNFKQEKPIPIF</sequence>
<keyword evidence="3" id="KW-1185">Reference proteome</keyword>